<dbReference type="Pfam" id="PF00487">
    <property type="entry name" value="FA_desaturase"/>
    <property type="match status" value="1"/>
</dbReference>
<evidence type="ECO:0000256" key="4">
    <source>
        <dbReference type="ARBA" id="ARBA00022832"/>
    </source>
</evidence>
<evidence type="ECO:0000256" key="11">
    <source>
        <dbReference type="SAM" id="Phobius"/>
    </source>
</evidence>
<evidence type="ECO:0000256" key="6">
    <source>
        <dbReference type="ARBA" id="ARBA00023002"/>
    </source>
</evidence>
<keyword evidence="4" id="KW-0276">Fatty acid metabolism</keyword>
<evidence type="ECO:0000313" key="13">
    <source>
        <dbReference type="EMBL" id="QBK85419.1"/>
    </source>
</evidence>
<dbReference type="GO" id="GO:0016020">
    <property type="term" value="C:membrane"/>
    <property type="evidence" value="ECO:0007669"/>
    <property type="project" value="UniProtKB-SubCell"/>
</dbReference>
<keyword evidence="8" id="KW-0443">Lipid metabolism</keyword>
<dbReference type="EMBL" id="MK500327">
    <property type="protein sequence ID" value="QBK85419.1"/>
    <property type="molecule type" value="Genomic_DNA"/>
</dbReference>
<evidence type="ECO:0000256" key="7">
    <source>
        <dbReference type="ARBA" id="ARBA00023004"/>
    </source>
</evidence>
<organism evidence="13">
    <name type="scientific">Marseillevirus LCMAC101</name>
    <dbReference type="NCBI Taxonomy" id="2506602"/>
    <lineage>
        <taxon>Viruses</taxon>
        <taxon>Varidnaviria</taxon>
        <taxon>Bamfordvirae</taxon>
        <taxon>Nucleocytoviricota</taxon>
        <taxon>Megaviricetes</taxon>
        <taxon>Pimascovirales</taxon>
        <taxon>Pimascovirales incertae sedis</taxon>
        <taxon>Marseilleviridae</taxon>
    </lineage>
</organism>
<dbReference type="CDD" id="cd03505">
    <property type="entry name" value="Delta9-FADS-like"/>
    <property type="match status" value="1"/>
</dbReference>
<keyword evidence="2" id="KW-0444">Lipid biosynthesis</keyword>
<proteinExistence type="predicted"/>
<feature type="transmembrane region" description="Helical" evidence="11">
    <location>
        <begin position="112"/>
        <end position="133"/>
    </location>
</feature>
<reference evidence="13" key="1">
    <citation type="journal article" date="2019" name="MBio">
        <title>Virus Genomes from Deep Sea Sediments Expand the Ocean Megavirome and Support Independent Origins of Viral Gigantism.</title>
        <authorList>
            <person name="Backstrom D."/>
            <person name="Yutin N."/>
            <person name="Jorgensen S.L."/>
            <person name="Dharamshi J."/>
            <person name="Homa F."/>
            <person name="Zaremba-Niedwiedzka K."/>
            <person name="Spang A."/>
            <person name="Wolf Y.I."/>
            <person name="Koonin E.V."/>
            <person name="Ettema T.J."/>
        </authorList>
    </citation>
    <scope>NUCLEOTIDE SEQUENCE</scope>
</reference>
<name>A0A481YQS0_9VIRU</name>
<evidence type="ECO:0000256" key="10">
    <source>
        <dbReference type="ARBA" id="ARBA00023160"/>
    </source>
</evidence>
<dbReference type="GO" id="GO:0005506">
    <property type="term" value="F:iron ion binding"/>
    <property type="evidence" value="ECO:0007669"/>
    <property type="project" value="TreeGrafter"/>
</dbReference>
<evidence type="ECO:0000256" key="1">
    <source>
        <dbReference type="ARBA" id="ARBA00004141"/>
    </source>
</evidence>
<sequence length="202" mass="23383">MILASGANQGSIYHWARDHRTHHKYSDTDGDPHNSQNGFWYSHIGWLLVKKSPKVIWAGKKIDVSDLQLDPVVMFQKRWYAPLAIFFCFIFPAVFMCYTFDERLFITLSISFLRYCALLNAGWCVNSVAHFLGTRPYRPNIPPAENAFVSAITAGEGWHNYHHTYPRDYSTSEFGALGQYNPSKLFIDCFAAIGWVWDRKRF</sequence>
<dbReference type="GO" id="GO:0006636">
    <property type="term" value="P:unsaturated fatty acid biosynthetic process"/>
    <property type="evidence" value="ECO:0007669"/>
    <property type="project" value="TreeGrafter"/>
</dbReference>
<evidence type="ECO:0000256" key="2">
    <source>
        <dbReference type="ARBA" id="ARBA00022516"/>
    </source>
</evidence>
<dbReference type="PANTHER" id="PTHR11351">
    <property type="entry name" value="ACYL-COA DESATURASE"/>
    <property type="match status" value="1"/>
</dbReference>
<keyword evidence="3 11" id="KW-0812">Transmembrane</keyword>
<accession>A0A481YQS0</accession>
<evidence type="ECO:0000256" key="3">
    <source>
        <dbReference type="ARBA" id="ARBA00022692"/>
    </source>
</evidence>
<comment type="subcellular location">
    <subcellularLocation>
        <location evidence="1">Membrane</location>
        <topology evidence="1">Multi-pass membrane protein</topology>
    </subcellularLocation>
</comment>
<evidence type="ECO:0000256" key="8">
    <source>
        <dbReference type="ARBA" id="ARBA00023098"/>
    </source>
</evidence>
<keyword evidence="7" id="KW-0408">Iron</keyword>
<keyword evidence="6" id="KW-0560">Oxidoreductase</keyword>
<keyword evidence="9 11" id="KW-0472">Membrane</keyword>
<dbReference type="InterPro" id="IPR005804">
    <property type="entry name" value="FA_desaturase_dom"/>
</dbReference>
<dbReference type="PANTHER" id="PTHR11351:SF31">
    <property type="entry name" value="DESATURASE 1, ISOFORM A-RELATED"/>
    <property type="match status" value="1"/>
</dbReference>
<evidence type="ECO:0000259" key="12">
    <source>
        <dbReference type="Pfam" id="PF00487"/>
    </source>
</evidence>
<evidence type="ECO:0000256" key="5">
    <source>
        <dbReference type="ARBA" id="ARBA00022989"/>
    </source>
</evidence>
<keyword evidence="10" id="KW-0275">Fatty acid biosynthesis</keyword>
<feature type="domain" description="Fatty acid desaturase" evidence="12">
    <location>
        <begin position="8"/>
        <end position="167"/>
    </location>
</feature>
<gene>
    <name evidence="13" type="ORF">LCMAC101_00060</name>
</gene>
<protein>
    <submittedName>
        <fullName evidence="13">Fatty acid desaturase</fullName>
    </submittedName>
</protein>
<dbReference type="GO" id="GO:0004768">
    <property type="term" value="F:stearoyl-CoA 9-desaturase activity"/>
    <property type="evidence" value="ECO:0007669"/>
    <property type="project" value="TreeGrafter"/>
</dbReference>
<feature type="transmembrane region" description="Helical" evidence="11">
    <location>
        <begin position="79"/>
        <end position="100"/>
    </location>
</feature>
<keyword evidence="5 11" id="KW-1133">Transmembrane helix</keyword>
<evidence type="ECO:0000256" key="9">
    <source>
        <dbReference type="ARBA" id="ARBA00023136"/>
    </source>
</evidence>
<dbReference type="InterPro" id="IPR015876">
    <property type="entry name" value="Acyl-CoA_DS"/>
</dbReference>
<dbReference type="PRINTS" id="PR00075">
    <property type="entry name" value="FACDDSATRASE"/>
</dbReference>